<sequence length="329" mass="36931">MRLLAHLEGSPLSAHGVPPAPSIVPLFVPESTYGIPLLLSVDPPVVPKFVDGTLQTSSVVPPFVPLTIDEHDSFKDKSLDAHPMDSEDDSMELEDSIFSEERGEEGFAHMRKVIIVDDTYLYGKYEGVLLSVVAQDTENHIYPIAFCIVDKENDVSWIFFFEKLKSIVVDGPDLCFISDRHKSIANGITKAYNHAHHGKFDLVKIPCDHVMAALRSMHGDDYGLSVYDYSSPLYKVEEYLLAYSESINVVSLEYEWCVPQELLDVNIIPPLVSYICHYGNPAIFRTSRTDWNPSRKFFNYAVGKDNGGCSFFNWLDEDSLTSSPSTSNF</sequence>
<dbReference type="InterPro" id="IPR010666">
    <property type="entry name" value="Znf_GRF"/>
</dbReference>
<evidence type="ECO:0000259" key="5">
    <source>
        <dbReference type="PROSITE" id="PS51999"/>
    </source>
</evidence>
<keyword evidence="7" id="KW-1185">Reference proteome</keyword>
<dbReference type="PANTHER" id="PTHR31973:SF195">
    <property type="entry name" value="MUDR FAMILY TRANSPOSASE"/>
    <property type="match status" value="1"/>
</dbReference>
<dbReference type="AlphaFoldDB" id="A0A2G2WJ64"/>
<reference evidence="7" key="2">
    <citation type="journal article" date="2017" name="J. Anim. Genet.">
        <title>Multiple reference genome sequences of hot pepper reveal the massive evolution of plant disease resistance genes by retroduplication.</title>
        <authorList>
            <person name="Kim S."/>
            <person name="Park J."/>
            <person name="Yeom S.-I."/>
            <person name="Kim Y.-M."/>
            <person name="Seo E."/>
            <person name="Kim K.-T."/>
            <person name="Kim M.-S."/>
            <person name="Lee J.M."/>
            <person name="Cheong K."/>
            <person name="Shin H.-S."/>
            <person name="Kim S.-B."/>
            <person name="Han K."/>
            <person name="Lee J."/>
            <person name="Park M."/>
            <person name="Lee H.-A."/>
            <person name="Lee H.-Y."/>
            <person name="Lee Y."/>
            <person name="Oh S."/>
            <person name="Lee J.H."/>
            <person name="Choi E."/>
            <person name="Choi E."/>
            <person name="Lee S.E."/>
            <person name="Jeon J."/>
            <person name="Kim H."/>
            <person name="Choi G."/>
            <person name="Song H."/>
            <person name="Lee J."/>
            <person name="Lee S.-C."/>
            <person name="Kwon J.-K."/>
            <person name="Lee H.-Y."/>
            <person name="Koo N."/>
            <person name="Hong Y."/>
            <person name="Kim R.W."/>
            <person name="Kang W.-H."/>
            <person name="Huh J.H."/>
            <person name="Kang B.-C."/>
            <person name="Yang T.-J."/>
            <person name="Lee Y.-H."/>
            <person name="Bennetzen J.L."/>
            <person name="Choi D."/>
        </authorList>
    </citation>
    <scope>NUCLEOTIDE SEQUENCE [LARGE SCALE GENOMIC DNA]</scope>
    <source>
        <strain evidence="7">cv. PBC81</strain>
    </source>
</reference>
<evidence type="ECO:0000256" key="4">
    <source>
        <dbReference type="PROSITE-ProRule" id="PRU01343"/>
    </source>
</evidence>
<evidence type="ECO:0000256" key="2">
    <source>
        <dbReference type="ARBA" id="ARBA00022771"/>
    </source>
</evidence>
<evidence type="ECO:0000313" key="7">
    <source>
        <dbReference type="Proteomes" id="UP000224567"/>
    </source>
</evidence>
<dbReference type="Pfam" id="PF10551">
    <property type="entry name" value="MULE"/>
    <property type="match status" value="1"/>
</dbReference>
<evidence type="ECO:0000256" key="1">
    <source>
        <dbReference type="ARBA" id="ARBA00022723"/>
    </source>
</evidence>
<evidence type="ECO:0000313" key="6">
    <source>
        <dbReference type="EMBL" id="PHT45252.1"/>
    </source>
</evidence>
<dbReference type="GO" id="GO:0008270">
    <property type="term" value="F:zinc ion binding"/>
    <property type="evidence" value="ECO:0007669"/>
    <property type="project" value="UniProtKB-KW"/>
</dbReference>
<dbReference type="STRING" id="33114.A0A2G2WJ64"/>
<evidence type="ECO:0000256" key="3">
    <source>
        <dbReference type="ARBA" id="ARBA00022833"/>
    </source>
</evidence>
<keyword evidence="3" id="KW-0862">Zinc</keyword>
<dbReference type="Pfam" id="PF06839">
    <property type="entry name" value="Zn_ribbon_GRF"/>
    <property type="match status" value="1"/>
</dbReference>
<name>A0A2G2WJ64_CAPBA</name>
<dbReference type="InterPro" id="IPR018289">
    <property type="entry name" value="MULE_transposase_dom"/>
</dbReference>
<protein>
    <recommendedName>
        <fullName evidence="5">GRF-type domain-containing protein</fullName>
    </recommendedName>
</protein>
<dbReference type="PANTHER" id="PTHR31973">
    <property type="entry name" value="POLYPROTEIN, PUTATIVE-RELATED"/>
    <property type="match status" value="1"/>
</dbReference>
<organism evidence="6 7">
    <name type="scientific">Capsicum baccatum</name>
    <name type="common">Peruvian pepper</name>
    <dbReference type="NCBI Taxonomy" id="33114"/>
    <lineage>
        <taxon>Eukaryota</taxon>
        <taxon>Viridiplantae</taxon>
        <taxon>Streptophyta</taxon>
        <taxon>Embryophyta</taxon>
        <taxon>Tracheophyta</taxon>
        <taxon>Spermatophyta</taxon>
        <taxon>Magnoliopsida</taxon>
        <taxon>eudicotyledons</taxon>
        <taxon>Gunneridae</taxon>
        <taxon>Pentapetalae</taxon>
        <taxon>asterids</taxon>
        <taxon>lamiids</taxon>
        <taxon>Solanales</taxon>
        <taxon>Solanaceae</taxon>
        <taxon>Solanoideae</taxon>
        <taxon>Capsiceae</taxon>
        <taxon>Capsicum</taxon>
    </lineage>
</organism>
<gene>
    <name evidence="6" type="ORF">CQW23_14410</name>
</gene>
<dbReference type="EMBL" id="MLFT02000006">
    <property type="protein sequence ID" value="PHT45252.1"/>
    <property type="molecule type" value="Genomic_DNA"/>
</dbReference>
<keyword evidence="1" id="KW-0479">Metal-binding</keyword>
<keyword evidence="2 4" id="KW-0863">Zinc-finger</keyword>
<feature type="domain" description="GRF-type" evidence="5">
    <location>
        <begin position="276"/>
        <end position="318"/>
    </location>
</feature>
<proteinExistence type="predicted"/>
<dbReference type="PROSITE" id="PS51999">
    <property type="entry name" value="ZF_GRF"/>
    <property type="match status" value="1"/>
</dbReference>
<reference evidence="6 7" key="1">
    <citation type="journal article" date="2017" name="Genome Biol.">
        <title>New reference genome sequences of hot pepper reveal the massive evolution of plant disease-resistance genes by retroduplication.</title>
        <authorList>
            <person name="Kim S."/>
            <person name="Park J."/>
            <person name="Yeom S.I."/>
            <person name="Kim Y.M."/>
            <person name="Seo E."/>
            <person name="Kim K.T."/>
            <person name="Kim M.S."/>
            <person name="Lee J.M."/>
            <person name="Cheong K."/>
            <person name="Shin H.S."/>
            <person name="Kim S.B."/>
            <person name="Han K."/>
            <person name="Lee J."/>
            <person name="Park M."/>
            <person name="Lee H.A."/>
            <person name="Lee H.Y."/>
            <person name="Lee Y."/>
            <person name="Oh S."/>
            <person name="Lee J.H."/>
            <person name="Choi E."/>
            <person name="Choi E."/>
            <person name="Lee S.E."/>
            <person name="Jeon J."/>
            <person name="Kim H."/>
            <person name="Choi G."/>
            <person name="Song H."/>
            <person name="Lee J."/>
            <person name="Lee S.C."/>
            <person name="Kwon J.K."/>
            <person name="Lee H.Y."/>
            <person name="Koo N."/>
            <person name="Hong Y."/>
            <person name="Kim R.W."/>
            <person name="Kang W.H."/>
            <person name="Huh J.H."/>
            <person name="Kang B.C."/>
            <person name="Yang T.J."/>
            <person name="Lee Y.H."/>
            <person name="Bennetzen J.L."/>
            <person name="Choi D."/>
        </authorList>
    </citation>
    <scope>NUCLEOTIDE SEQUENCE [LARGE SCALE GENOMIC DNA]</scope>
    <source>
        <strain evidence="7">cv. PBC81</strain>
    </source>
</reference>
<dbReference type="OrthoDB" id="1299623at2759"/>
<accession>A0A2G2WJ64</accession>
<comment type="caution">
    <text evidence="6">The sequence shown here is derived from an EMBL/GenBank/DDBJ whole genome shotgun (WGS) entry which is preliminary data.</text>
</comment>
<dbReference type="Proteomes" id="UP000224567">
    <property type="component" value="Unassembled WGS sequence"/>
</dbReference>